<evidence type="ECO:0000313" key="1">
    <source>
        <dbReference type="EMBL" id="AFC86214.1"/>
    </source>
</evidence>
<evidence type="ECO:0000313" key="2">
    <source>
        <dbReference type="Proteomes" id="UP000005234"/>
    </source>
</evidence>
<dbReference type="AlphaFoldDB" id="H8KZH2"/>
<dbReference type="RefSeq" id="WP_014403219.1">
    <property type="nucleotide sequence ID" value="NC_017033.1"/>
</dbReference>
<name>H8KZH2_FRAAD</name>
<dbReference type="HOGENOM" id="CLU_166222_0_0_6"/>
<organism evidence="1 2">
    <name type="scientific">Frateuria aurantia (strain ATCC 33424 / DSM 6220 / KCTC 2777 / LMG 1558 / NBRC 3245 / NCIMB 13370)</name>
    <name type="common">Acetobacter aurantius</name>
    <dbReference type="NCBI Taxonomy" id="767434"/>
    <lineage>
        <taxon>Bacteria</taxon>
        <taxon>Pseudomonadati</taxon>
        <taxon>Pseudomonadota</taxon>
        <taxon>Gammaproteobacteria</taxon>
        <taxon>Lysobacterales</taxon>
        <taxon>Rhodanobacteraceae</taxon>
        <taxon>Frateuria</taxon>
    </lineage>
</organism>
<accession>H8KZH2</accession>
<dbReference type="OrthoDB" id="6025662at2"/>
<sequence length="112" mass="12888">MRYQLDQQRLRLRLSPAEFDELLESACLQTETRFLDCFSVIVSARVLDQTEARLDGDSAHWRIGLPRASLLELAGRLPCRDGLKFELESADGDRAKTFELIVDVDLHDKRRV</sequence>
<keyword evidence="2" id="KW-1185">Reference proteome</keyword>
<dbReference type="Proteomes" id="UP000005234">
    <property type="component" value="Chromosome"/>
</dbReference>
<dbReference type="STRING" id="767434.Fraau_1809"/>
<protein>
    <submittedName>
        <fullName evidence="1">Uncharacterized protein</fullName>
    </submittedName>
</protein>
<gene>
    <name evidence="1" type="ordered locus">Fraau_1809</name>
</gene>
<reference evidence="1" key="1">
    <citation type="submission" date="2012-02" db="EMBL/GenBank/DDBJ databases">
        <title>The complete genome of Frateuria aurantia DSM 6220.</title>
        <authorList>
            <consortium name="US DOE Joint Genome Institute (JGI-PGF)"/>
            <person name="Lucas S."/>
            <person name="Copeland A."/>
            <person name="Lapidus A."/>
            <person name="Glavina del Rio T."/>
            <person name="Dalin E."/>
            <person name="Tice H."/>
            <person name="Bruce D."/>
            <person name="Goodwin L."/>
            <person name="Pitluck S."/>
            <person name="Peters L."/>
            <person name="Ovchinnikova G."/>
            <person name="Teshima H."/>
            <person name="Kyrpides N."/>
            <person name="Mavromatis K."/>
            <person name="Ivanova N."/>
            <person name="Brettin T."/>
            <person name="Detter J.C."/>
            <person name="Han C."/>
            <person name="Larimer F."/>
            <person name="Land M."/>
            <person name="Hauser L."/>
            <person name="Markowitz V."/>
            <person name="Cheng J.-F."/>
            <person name="Hugenholtz P."/>
            <person name="Woyke T."/>
            <person name="Wu D."/>
            <person name="Brambilla E."/>
            <person name="Klenk H.-P."/>
            <person name="Eisen J.A."/>
        </authorList>
    </citation>
    <scope>NUCLEOTIDE SEQUENCE</scope>
    <source>
        <strain evidence="1">DSM 6220</strain>
    </source>
</reference>
<dbReference type="KEGG" id="fau:Fraau_1809"/>
<proteinExistence type="predicted"/>
<dbReference type="EMBL" id="CP003350">
    <property type="protein sequence ID" value="AFC86214.1"/>
    <property type="molecule type" value="Genomic_DNA"/>
</dbReference>